<accession>A0AAD7GSJ4</accession>
<protein>
    <submittedName>
        <fullName evidence="1">Uncharacterized protein</fullName>
    </submittedName>
</protein>
<dbReference type="AlphaFoldDB" id="A0AAD7GSJ4"/>
<comment type="caution">
    <text evidence="1">The sequence shown here is derived from an EMBL/GenBank/DDBJ whole genome shotgun (WGS) entry which is preliminary data.</text>
</comment>
<dbReference type="Proteomes" id="UP001221757">
    <property type="component" value="Unassembled WGS sequence"/>
</dbReference>
<evidence type="ECO:0000313" key="2">
    <source>
        <dbReference type="Proteomes" id="UP001221757"/>
    </source>
</evidence>
<proteinExistence type="predicted"/>
<dbReference type="EMBL" id="JARKIE010000010">
    <property type="protein sequence ID" value="KAJ7704370.1"/>
    <property type="molecule type" value="Genomic_DNA"/>
</dbReference>
<reference evidence="1" key="1">
    <citation type="submission" date="2023-03" db="EMBL/GenBank/DDBJ databases">
        <title>Massive genome expansion in bonnet fungi (Mycena s.s.) driven by repeated elements and novel gene families across ecological guilds.</title>
        <authorList>
            <consortium name="Lawrence Berkeley National Laboratory"/>
            <person name="Harder C.B."/>
            <person name="Miyauchi S."/>
            <person name="Viragh M."/>
            <person name="Kuo A."/>
            <person name="Thoen E."/>
            <person name="Andreopoulos B."/>
            <person name="Lu D."/>
            <person name="Skrede I."/>
            <person name="Drula E."/>
            <person name="Henrissat B."/>
            <person name="Morin E."/>
            <person name="Kohler A."/>
            <person name="Barry K."/>
            <person name="LaButti K."/>
            <person name="Morin E."/>
            <person name="Salamov A."/>
            <person name="Lipzen A."/>
            <person name="Mereny Z."/>
            <person name="Hegedus B."/>
            <person name="Baldrian P."/>
            <person name="Stursova M."/>
            <person name="Weitz H."/>
            <person name="Taylor A."/>
            <person name="Grigoriev I.V."/>
            <person name="Nagy L.G."/>
            <person name="Martin F."/>
            <person name="Kauserud H."/>
        </authorList>
    </citation>
    <scope>NUCLEOTIDE SEQUENCE</scope>
    <source>
        <strain evidence="1">CBHHK067</strain>
    </source>
</reference>
<sequence length="85" mass="9987">MRAWSHDHVKNQENDESWRRLMSEPRIRMSNQNIDLYRHASCVMITLPASQSFIFPPTFVILAFPPTFPDIVLVIRPHRIADVDI</sequence>
<keyword evidence="2" id="KW-1185">Reference proteome</keyword>
<evidence type="ECO:0000313" key="1">
    <source>
        <dbReference type="EMBL" id="KAJ7704370.1"/>
    </source>
</evidence>
<organism evidence="1 2">
    <name type="scientific">Mycena rosella</name>
    <name type="common">Pink bonnet</name>
    <name type="synonym">Agaricus rosellus</name>
    <dbReference type="NCBI Taxonomy" id="1033263"/>
    <lineage>
        <taxon>Eukaryota</taxon>
        <taxon>Fungi</taxon>
        <taxon>Dikarya</taxon>
        <taxon>Basidiomycota</taxon>
        <taxon>Agaricomycotina</taxon>
        <taxon>Agaricomycetes</taxon>
        <taxon>Agaricomycetidae</taxon>
        <taxon>Agaricales</taxon>
        <taxon>Marasmiineae</taxon>
        <taxon>Mycenaceae</taxon>
        <taxon>Mycena</taxon>
    </lineage>
</organism>
<gene>
    <name evidence="1" type="ORF">B0H17DRAFT_9478</name>
</gene>
<name>A0AAD7GSJ4_MYCRO</name>